<organism evidence="1 2">
    <name type="scientific">Necator americanus</name>
    <name type="common">Human hookworm</name>
    <dbReference type="NCBI Taxonomy" id="51031"/>
    <lineage>
        <taxon>Eukaryota</taxon>
        <taxon>Metazoa</taxon>
        <taxon>Ecdysozoa</taxon>
        <taxon>Nematoda</taxon>
        <taxon>Chromadorea</taxon>
        <taxon>Rhabditida</taxon>
        <taxon>Rhabditina</taxon>
        <taxon>Rhabditomorpha</taxon>
        <taxon>Strongyloidea</taxon>
        <taxon>Ancylostomatidae</taxon>
        <taxon>Bunostominae</taxon>
        <taxon>Necator</taxon>
    </lineage>
</organism>
<sequence>MGSLAATIRFVTLNCRTLSSELQQASLARLLRYLCVPFVALQGTRFRDRPVIGIENYTIYCGDANEKKVDGCALAVKNDYNNLVEEFGSKSSRCAFVRLCTIAEDINSGS</sequence>
<comment type="caution">
    <text evidence="1">The sequence shown here is derived from an EMBL/GenBank/DDBJ whole genome shotgun (WGS) entry which is preliminary data.</text>
</comment>
<dbReference type="Proteomes" id="UP001303046">
    <property type="component" value="Unassembled WGS sequence"/>
</dbReference>
<dbReference type="InterPro" id="IPR036691">
    <property type="entry name" value="Endo/exonu/phosph_ase_sf"/>
</dbReference>
<gene>
    <name evidence="1" type="primary">Necator_chrIII.g13081</name>
    <name evidence="1" type="ORF">RB195_012314</name>
</gene>
<accession>A0ABR1D7C7</accession>
<proteinExistence type="predicted"/>
<evidence type="ECO:0000313" key="1">
    <source>
        <dbReference type="EMBL" id="KAK6746125.1"/>
    </source>
</evidence>
<evidence type="ECO:0000313" key="2">
    <source>
        <dbReference type="Proteomes" id="UP001303046"/>
    </source>
</evidence>
<name>A0ABR1D7C7_NECAM</name>
<keyword evidence="2" id="KW-1185">Reference proteome</keyword>
<dbReference type="Gene3D" id="3.60.10.10">
    <property type="entry name" value="Endonuclease/exonuclease/phosphatase"/>
    <property type="match status" value="1"/>
</dbReference>
<dbReference type="SUPFAM" id="SSF56219">
    <property type="entry name" value="DNase I-like"/>
    <property type="match status" value="1"/>
</dbReference>
<protein>
    <submittedName>
        <fullName evidence="1">Uncharacterized protein</fullName>
    </submittedName>
</protein>
<reference evidence="1 2" key="1">
    <citation type="submission" date="2023-08" db="EMBL/GenBank/DDBJ databases">
        <title>A Necator americanus chromosomal reference genome.</title>
        <authorList>
            <person name="Ilik V."/>
            <person name="Petrzelkova K.J."/>
            <person name="Pardy F."/>
            <person name="Fuh T."/>
            <person name="Niatou-Singa F.S."/>
            <person name="Gouil Q."/>
            <person name="Baker L."/>
            <person name="Ritchie M.E."/>
            <person name="Jex A.R."/>
            <person name="Gazzola D."/>
            <person name="Li H."/>
            <person name="Toshio Fujiwara R."/>
            <person name="Zhan B."/>
            <person name="Aroian R.V."/>
            <person name="Pafco B."/>
            <person name="Schwarz E.M."/>
        </authorList>
    </citation>
    <scope>NUCLEOTIDE SEQUENCE [LARGE SCALE GENOMIC DNA]</scope>
    <source>
        <strain evidence="1 2">Aroian</strain>
        <tissue evidence="1">Whole animal</tissue>
    </source>
</reference>
<dbReference type="EMBL" id="JAVFWL010000003">
    <property type="protein sequence ID" value="KAK6746125.1"/>
    <property type="molecule type" value="Genomic_DNA"/>
</dbReference>